<dbReference type="Pfam" id="PF10545">
    <property type="entry name" value="MADF_DNA_bdg"/>
    <property type="match status" value="1"/>
</dbReference>
<dbReference type="Gene3D" id="1.20.1420.30">
    <property type="entry name" value="NCX, central ion-binding region"/>
    <property type="match status" value="2"/>
</dbReference>
<feature type="transmembrane region" description="Helical" evidence="17">
    <location>
        <begin position="261"/>
        <end position="281"/>
    </location>
</feature>
<reference evidence="21" key="1">
    <citation type="submission" date="2025-04" db="UniProtKB">
        <authorList>
            <consortium name="RefSeq"/>
        </authorList>
    </citation>
    <scope>IDENTIFICATION</scope>
    <source>
        <tissue evidence="21">Whole insect</tissue>
    </source>
</reference>
<dbReference type="InterPro" id="IPR004837">
    <property type="entry name" value="NaCa_Exmemb"/>
</dbReference>
<evidence type="ECO:0000256" key="13">
    <source>
        <dbReference type="ARBA" id="ARBA00023053"/>
    </source>
</evidence>
<keyword evidence="9" id="KW-0106">Calcium</keyword>
<feature type="transmembrane region" description="Helical" evidence="17">
    <location>
        <begin position="238"/>
        <end position="255"/>
    </location>
</feature>
<feature type="domain" description="MADF" evidence="18">
    <location>
        <begin position="9"/>
        <end position="100"/>
    </location>
</feature>
<dbReference type="Pfam" id="PF01699">
    <property type="entry name" value="Na_Ca_ex"/>
    <property type="match status" value="2"/>
</dbReference>
<dbReference type="InterPro" id="IPR006578">
    <property type="entry name" value="MADF-dom"/>
</dbReference>
<evidence type="ECO:0000256" key="5">
    <source>
        <dbReference type="ARBA" id="ARBA00022538"/>
    </source>
</evidence>
<dbReference type="NCBIfam" id="TIGR00367">
    <property type="entry name" value="calcium/sodium antiporter"/>
    <property type="match status" value="1"/>
</dbReference>
<dbReference type="InParanoid" id="A0A6P7FBP7"/>
<evidence type="ECO:0000256" key="8">
    <source>
        <dbReference type="ARBA" id="ARBA00022729"/>
    </source>
</evidence>
<dbReference type="GO" id="GO:0006874">
    <property type="term" value="P:intracellular calcium ion homeostasis"/>
    <property type="evidence" value="ECO:0007669"/>
    <property type="project" value="TreeGrafter"/>
</dbReference>
<evidence type="ECO:0000256" key="1">
    <source>
        <dbReference type="ARBA" id="ARBA00004141"/>
    </source>
</evidence>
<dbReference type="GO" id="GO:0005886">
    <property type="term" value="C:plasma membrane"/>
    <property type="evidence" value="ECO:0007669"/>
    <property type="project" value="TreeGrafter"/>
</dbReference>
<dbReference type="GO" id="GO:0005262">
    <property type="term" value="F:calcium channel activity"/>
    <property type="evidence" value="ECO:0007669"/>
    <property type="project" value="TreeGrafter"/>
</dbReference>
<dbReference type="PANTHER" id="PTHR10846:SF2">
    <property type="entry name" value="RE48874P"/>
    <property type="match status" value="1"/>
</dbReference>
<evidence type="ECO:0000256" key="17">
    <source>
        <dbReference type="SAM" id="Phobius"/>
    </source>
</evidence>
<keyword evidence="7 17" id="KW-0812">Transmembrane</keyword>
<dbReference type="AlphaFoldDB" id="A0A6P7FBP7"/>
<keyword evidence="6" id="KW-0109">Calcium transport</keyword>
<keyword evidence="12 17" id="KW-1133">Transmembrane helix</keyword>
<evidence type="ECO:0000256" key="7">
    <source>
        <dbReference type="ARBA" id="ARBA00022692"/>
    </source>
</evidence>
<feature type="transmembrane region" description="Helical" evidence="17">
    <location>
        <begin position="560"/>
        <end position="580"/>
    </location>
</feature>
<keyword evidence="11" id="KW-0630">Potassium</keyword>
<keyword evidence="5" id="KW-0633">Potassium transport</keyword>
<evidence type="ECO:0000256" key="6">
    <source>
        <dbReference type="ARBA" id="ARBA00022568"/>
    </source>
</evidence>
<dbReference type="RefSeq" id="XP_028132237.1">
    <property type="nucleotide sequence ID" value="XM_028276436.1"/>
</dbReference>
<evidence type="ECO:0000313" key="19">
    <source>
        <dbReference type="EnsemblMetazoa" id="XP_028132237.1"/>
    </source>
</evidence>
<dbReference type="Proteomes" id="UP001652700">
    <property type="component" value="Unplaced"/>
</dbReference>
<dbReference type="PROSITE" id="PS51029">
    <property type="entry name" value="MADF"/>
    <property type="match status" value="1"/>
</dbReference>
<dbReference type="PANTHER" id="PTHR10846">
    <property type="entry name" value="SODIUM/POTASSIUM/CALCIUM EXCHANGER"/>
    <property type="match status" value="1"/>
</dbReference>
<keyword evidence="14" id="KW-0406">Ion transport</keyword>
<feature type="transmembrane region" description="Helical" evidence="17">
    <location>
        <begin position="423"/>
        <end position="443"/>
    </location>
</feature>
<keyword evidence="4" id="KW-0050">Antiport</keyword>
<evidence type="ECO:0000313" key="20">
    <source>
        <dbReference type="Proteomes" id="UP001652700"/>
    </source>
</evidence>
<evidence type="ECO:0000256" key="2">
    <source>
        <dbReference type="ARBA" id="ARBA00005364"/>
    </source>
</evidence>
<gene>
    <name evidence="21" type="primary">LOC114327733</name>
</gene>
<evidence type="ECO:0000256" key="11">
    <source>
        <dbReference type="ARBA" id="ARBA00022958"/>
    </source>
</evidence>
<keyword evidence="13" id="KW-0915">Sodium</keyword>
<feature type="transmembrane region" description="Helical" evidence="17">
    <location>
        <begin position="528"/>
        <end position="548"/>
    </location>
</feature>
<reference evidence="19" key="2">
    <citation type="submission" date="2025-05" db="UniProtKB">
        <authorList>
            <consortium name="EnsemblMetazoa"/>
        </authorList>
    </citation>
    <scope>IDENTIFICATION</scope>
</reference>
<dbReference type="KEGG" id="dvv:114327733"/>
<sequence>MTDNIDEEFLIALVQSRPMLWDKTLDVYKDRNATRNAWREVLVEVNSDFENLEDQEKTKFEPTPSQSTASFKFENKYIDASSVTNTRHKRRIFFIPFAKPLKGNGTDNATSACKADDGDDFPYFMSEKTVLHGGVVVVILIGIYGFSLLAVVCNNYFLPCVETICERLNLTPDVAAATFMSIATSTPEFFTNVIGTFVTESDLGIGTIVGSSLFNALGVPAIGGLCSPFPLKLDWFPLTRDCIIYLISVTVLIVITWDGKIFWYETLIPLTVYITYFVIMFNNKRIAKFVKSKIRRNTVKINSEIPPATESANGDIRKLSEISEKKLSSKKHSVDEHDAPKHSIMSAYGTYMEGVDNPAFETEHQKVLEAIQEEAKKEAKKSIFRIPTGNAFKQALFYYTWPIKLILQYTVPNPQTHPNLYPVTFIMCIVWIGVNSYVVSWMISIIGTITKLPDALLGMTLMAIGGCLPETVSMTIIARRGEGAFGVSNSLGANTMNVLYSLGLPWLLKSITMGLTTKHPVLIQSGSIEYTIMSLIFAVCTLYIVLLVSKFRLSKLSGSILGVFYVSLVVLAIVSQTVLFKQQC</sequence>
<keyword evidence="3" id="KW-0813">Transport</keyword>
<keyword evidence="20" id="KW-1185">Reference proteome</keyword>
<dbReference type="InterPro" id="IPR044880">
    <property type="entry name" value="NCX_ion-bd_dom_sf"/>
</dbReference>
<feature type="transmembrane region" description="Helical" evidence="17">
    <location>
        <begin position="203"/>
        <end position="226"/>
    </location>
</feature>
<dbReference type="InterPro" id="IPR004481">
    <property type="entry name" value="K/Na/Ca-exchanger"/>
</dbReference>
<keyword evidence="10" id="KW-0769">Symport</keyword>
<evidence type="ECO:0000256" key="4">
    <source>
        <dbReference type="ARBA" id="ARBA00022449"/>
    </source>
</evidence>
<evidence type="ECO:0000256" key="10">
    <source>
        <dbReference type="ARBA" id="ARBA00022847"/>
    </source>
</evidence>
<dbReference type="GeneID" id="114327733"/>
<evidence type="ECO:0000256" key="9">
    <source>
        <dbReference type="ARBA" id="ARBA00022837"/>
    </source>
</evidence>
<evidence type="ECO:0000256" key="15">
    <source>
        <dbReference type="ARBA" id="ARBA00023136"/>
    </source>
</evidence>
<feature type="transmembrane region" description="Helical" evidence="17">
    <location>
        <begin position="455"/>
        <end position="478"/>
    </location>
</feature>
<keyword evidence="16" id="KW-0739">Sodium transport</keyword>
<evidence type="ECO:0000256" key="12">
    <source>
        <dbReference type="ARBA" id="ARBA00022989"/>
    </source>
</evidence>
<organism evidence="21">
    <name type="scientific">Diabrotica virgifera virgifera</name>
    <name type="common">western corn rootworm</name>
    <dbReference type="NCBI Taxonomy" id="50390"/>
    <lineage>
        <taxon>Eukaryota</taxon>
        <taxon>Metazoa</taxon>
        <taxon>Ecdysozoa</taxon>
        <taxon>Arthropoda</taxon>
        <taxon>Hexapoda</taxon>
        <taxon>Insecta</taxon>
        <taxon>Pterygota</taxon>
        <taxon>Neoptera</taxon>
        <taxon>Endopterygota</taxon>
        <taxon>Coleoptera</taxon>
        <taxon>Polyphaga</taxon>
        <taxon>Cucujiformia</taxon>
        <taxon>Chrysomeloidea</taxon>
        <taxon>Chrysomelidae</taxon>
        <taxon>Galerucinae</taxon>
        <taxon>Diabroticina</taxon>
        <taxon>Diabroticites</taxon>
        <taxon>Diabrotica</taxon>
    </lineage>
</organism>
<evidence type="ECO:0000259" key="18">
    <source>
        <dbReference type="PROSITE" id="PS51029"/>
    </source>
</evidence>
<protein>
    <submittedName>
        <fullName evidence="21">Sodium/potassium/calcium exchanger 4-like isoform X1</fullName>
    </submittedName>
</protein>
<keyword evidence="15 17" id="KW-0472">Membrane</keyword>
<evidence type="ECO:0000256" key="3">
    <source>
        <dbReference type="ARBA" id="ARBA00022448"/>
    </source>
</evidence>
<comment type="subcellular location">
    <subcellularLocation>
        <location evidence="1">Membrane</location>
        <topology evidence="1">Multi-pass membrane protein</topology>
    </subcellularLocation>
</comment>
<feature type="transmembrane region" description="Helical" evidence="17">
    <location>
        <begin position="130"/>
        <end position="152"/>
    </location>
</feature>
<dbReference type="EnsemblMetazoa" id="XM_028276436.2">
    <property type="protein sequence ID" value="XP_028132237.1"/>
    <property type="gene ID" value="LOC114327733"/>
</dbReference>
<evidence type="ECO:0000256" key="16">
    <source>
        <dbReference type="ARBA" id="ARBA00023201"/>
    </source>
</evidence>
<keyword evidence="8" id="KW-0732">Signal</keyword>
<accession>A0A6P7FBP7</accession>
<dbReference type="OrthoDB" id="2127281at2759"/>
<comment type="similarity">
    <text evidence="2">Belongs to the Ca(2+):cation antiporter (CaCA) (TC 2.A.19) family. SLC24A subfamily.</text>
</comment>
<evidence type="ECO:0000313" key="21">
    <source>
        <dbReference type="RefSeq" id="XP_028132237.1"/>
    </source>
</evidence>
<proteinExistence type="inferred from homology"/>
<dbReference type="GO" id="GO:0008273">
    <property type="term" value="F:calcium, potassium:sodium antiporter activity"/>
    <property type="evidence" value="ECO:0007669"/>
    <property type="project" value="TreeGrafter"/>
</dbReference>
<name>A0A6P7FBP7_DIAVI</name>
<dbReference type="GO" id="GO:0015293">
    <property type="term" value="F:symporter activity"/>
    <property type="evidence" value="ECO:0007669"/>
    <property type="project" value="UniProtKB-KW"/>
</dbReference>
<evidence type="ECO:0000256" key="14">
    <source>
        <dbReference type="ARBA" id="ARBA00023065"/>
    </source>
</evidence>
<dbReference type="FunFam" id="1.20.1420.30:FF:000009">
    <property type="entry name" value="sodium/potassium/calcium exchanger 5 isoform X2"/>
    <property type="match status" value="1"/>
</dbReference>